<feature type="non-terminal residue" evidence="1">
    <location>
        <position position="481"/>
    </location>
</feature>
<reference evidence="1" key="2">
    <citation type="submission" date="2023-06" db="EMBL/GenBank/DDBJ databases">
        <title>Genome assembly of Pristionchus species.</title>
        <authorList>
            <person name="Yoshida K."/>
            <person name="Sommer R.J."/>
        </authorList>
    </citation>
    <scope>NUCLEOTIDE SEQUENCE</scope>
    <source>
        <strain evidence="1">RS5460</strain>
    </source>
</reference>
<evidence type="ECO:0000313" key="1">
    <source>
        <dbReference type="EMBL" id="GMR38042.1"/>
    </source>
</evidence>
<name>A0AAN5CCA0_9BILA</name>
<protein>
    <submittedName>
        <fullName evidence="1">Uncharacterized protein</fullName>
    </submittedName>
</protein>
<comment type="caution">
    <text evidence="1">The sequence shown here is derived from an EMBL/GenBank/DDBJ whole genome shotgun (WGS) entry which is preliminary data.</text>
</comment>
<dbReference type="EMBL" id="BTRK01000002">
    <property type="protein sequence ID" value="GMR38042.1"/>
    <property type="molecule type" value="Genomic_DNA"/>
</dbReference>
<reference evidence="3" key="1">
    <citation type="submission" date="2022-10" db="EMBL/GenBank/DDBJ databases">
        <title>Genome assembly of Pristionchus species.</title>
        <authorList>
            <person name="Yoshida K."/>
            <person name="Sommer R.J."/>
        </authorList>
    </citation>
    <scope>NUCLEOTIDE SEQUENCE [LARGE SCALE GENOMIC DNA]</scope>
    <source>
        <strain evidence="2 3">RS5460</strain>
    </source>
</reference>
<dbReference type="EMBL" id="BTRK01000002">
    <property type="protein sequence ID" value="GMR38045.1"/>
    <property type="molecule type" value="Genomic_DNA"/>
</dbReference>
<evidence type="ECO:0000313" key="3">
    <source>
        <dbReference type="Proteomes" id="UP001328107"/>
    </source>
</evidence>
<gene>
    <name evidence="1" type="ORF">PMAYCL1PPCAC_08237</name>
    <name evidence="2" type="ORF">PMAYCL1PPCAC_08240</name>
</gene>
<feature type="non-terminal residue" evidence="1">
    <location>
        <position position="1"/>
    </location>
</feature>
<dbReference type="AlphaFoldDB" id="A0AAN5CCA0"/>
<keyword evidence="3" id="KW-1185">Reference proteome</keyword>
<dbReference type="Proteomes" id="UP001328107">
    <property type="component" value="Unassembled WGS sequence"/>
</dbReference>
<sequence length="481" mass="52418">LLSHLVYSVENTCSACDPSKASLIGDTVCNQDGSLTATCSEGPIRTTVEGKLFDFDRVTCLNGTWFGTSCDGIAVHLAKDLPLSKCPQVEFPEEPIEGSLCTIRAIGVASIYEEYFTAFPKLGASGFVCEEKESWTSVSHSEISVEGSIHLYSSSTTDPKGYKKLTSPTLTCALNAATSKHEFAYSGTTTFVGTNQIECLYKKCPPFHTYNKTKGVCEPETANGCGYALVIDSATDEIRNSYLLAESGNTPIPTNCTHVVVFPGCKVNVFGSKDYEGTTVKIPLVFEQTFGLWAIFSAVETDLTFPGFNAPSSVFCVKEAVVMTTPVLTGGSSATFEVSEESRYASVSITADATFTFTKLEEGQSFSLEGTGSGGLKCNFIDAASTFGLNFEFNIQTKKFIYKILGATPDEGERDLIIESGSFHIRFVYVRINTLAIYLNGRFFYQIEDKALKFTSCNIKQENVVVEKCKFFVPKKCGKYH</sequence>
<organism evidence="1 3">
    <name type="scientific">Pristionchus mayeri</name>
    <dbReference type="NCBI Taxonomy" id="1317129"/>
    <lineage>
        <taxon>Eukaryota</taxon>
        <taxon>Metazoa</taxon>
        <taxon>Ecdysozoa</taxon>
        <taxon>Nematoda</taxon>
        <taxon>Chromadorea</taxon>
        <taxon>Rhabditida</taxon>
        <taxon>Rhabditina</taxon>
        <taxon>Diplogasteromorpha</taxon>
        <taxon>Diplogasteroidea</taxon>
        <taxon>Neodiplogasteridae</taxon>
        <taxon>Pristionchus</taxon>
    </lineage>
</organism>
<evidence type="ECO:0000313" key="2">
    <source>
        <dbReference type="EMBL" id="GMR38045.1"/>
    </source>
</evidence>
<proteinExistence type="predicted"/>
<accession>A0AAN5CCA0</accession>